<dbReference type="EMBL" id="CCKQ01003229">
    <property type="protein sequence ID" value="CDW74358.1"/>
    <property type="molecule type" value="Genomic_DNA"/>
</dbReference>
<dbReference type="Proteomes" id="UP000039865">
    <property type="component" value="Unassembled WGS sequence"/>
</dbReference>
<gene>
    <name evidence="1" type="primary">Contig10124.g10816</name>
    <name evidence="1" type="ORF">STYLEM_3337</name>
</gene>
<protein>
    <submittedName>
        <fullName evidence="1">Uncharacterized protein</fullName>
    </submittedName>
</protein>
<name>A0A077ZYX2_STYLE</name>
<keyword evidence="2" id="KW-1185">Reference proteome</keyword>
<proteinExistence type="predicted"/>
<evidence type="ECO:0000313" key="2">
    <source>
        <dbReference type="Proteomes" id="UP000039865"/>
    </source>
</evidence>
<accession>A0A077ZYX2</accession>
<dbReference type="AlphaFoldDB" id="A0A077ZYX2"/>
<organism evidence="1 2">
    <name type="scientific">Stylonychia lemnae</name>
    <name type="common">Ciliate</name>
    <dbReference type="NCBI Taxonomy" id="5949"/>
    <lineage>
        <taxon>Eukaryota</taxon>
        <taxon>Sar</taxon>
        <taxon>Alveolata</taxon>
        <taxon>Ciliophora</taxon>
        <taxon>Intramacronucleata</taxon>
        <taxon>Spirotrichea</taxon>
        <taxon>Stichotrichia</taxon>
        <taxon>Sporadotrichida</taxon>
        <taxon>Oxytrichidae</taxon>
        <taxon>Stylonychinae</taxon>
        <taxon>Stylonychia</taxon>
    </lineage>
</organism>
<sequence length="97" mass="11384">MNRTSHDAYMTVMLFIKMQLMYNKEEEFDQFMPNMTTQEKKYIMTNLDYYKKLGISSMTFSNSTSGGALFILVTITLNSGKIQFQNNNLQFMALNYE</sequence>
<evidence type="ECO:0000313" key="1">
    <source>
        <dbReference type="EMBL" id="CDW74358.1"/>
    </source>
</evidence>
<dbReference type="InParanoid" id="A0A077ZYX2"/>
<reference evidence="1 2" key="1">
    <citation type="submission" date="2014-06" db="EMBL/GenBank/DDBJ databases">
        <authorList>
            <person name="Swart Estienne"/>
        </authorList>
    </citation>
    <scope>NUCLEOTIDE SEQUENCE [LARGE SCALE GENOMIC DNA]</scope>
    <source>
        <strain evidence="1 2">130c</strain>
    </source>
</reference>